<gene>
    <name evidence="1" type="ORF">H0S73_24990</name>
</gene>
<proteinExistence type="predicted"/>
<dbReference type="AlphaFoldDB" id="A0A838BXN9"/>
<accession>A0A838BXN9</accession>
<evidence type="ECO:0000313" key="2">
    <source>
        <dbReference type="Proteomes" id="UP000572984"/>
    </source>
</evidence>
<name>A0A838BXN9_9HYPH</name>
<dbReference type="EMBL" id="JACDXJ010000004">
    <property type="protein sequence ID" value="MBA1159336.1"/>
    <property type="molecule type" value="Genomic_DNA"/>
</dbReference>
<protein>
    <recommendedName>
        <fullName evidence="3">DUF2833 domain-containing protein</fullName>
    </recommendedName>
</protein>
<organism evidence="1 2">
    <name type="scientific">Microvirga mediterraneensis</name>
    <dbReference type="NCBI Taxonomy" id="2754695"/>
    <lineage>
        <taxon>Bacteria</taxon>
        <taxon>Pseudomonadati</taxon>
        <taxon>Pseudomonadota</taxon>
        <taxon>Alphaproteobacteria</taxon>
        <taxon>Hyphomicrobiales</taxon>
        <taxon>Methylobacteriaceae</taxon>
        <taxon>Microvirga</taxon>
    </lineage>
</organism>
<dbReference type="Proteomes" id="UP000572984">
    <property type="component" value="Unassembled WGS sequence"/>
</dbReference>
<reference evidence="1 2" key="1">
    <citation type="submission" date="2020-07" db="EMBL/GenBank/DDBJ databases">
        <title>Draft genome and description of Microvirga mediterraneensis Marseille-Q2068 sp. nov.</title>
        <authorList>
            <person name="Boxberger M."/>
        </authorList>
    </citation>
    <scope>NUCLEOTIDE SEQUENCE [LARGE SCALE GENOMIC DNA]</scope>
    <source>
        <strain evidence="1 2">Marseille-Q2068</strain>
    </source>
</reference>
<evidence type="ECO:0000313" key="1">
    <source>
        <dbReference type="EMBL" id="MBA1159336.1"/>
    </source>
</evidence>
<comment type="caution">
    <text evidence="1">The sequence shown here is derived from an EMBL/GenBank/DDBJ whole genome shotgun (WGS) entry which is preliminary data.</text>
</comment>
<dbReference type="RefSeq" id="WP_181054926.1">
    <property type="nucleotide sequence ID" value="NZ_JACDXJ010000004.1"/>
</dbReference>
<evidence type="ECO:0008006" key="3">
    <source>
        <dbReference type="Google" id="ProtNLM"/>
    </source>
</evidence>
<sequence length="145" mass="16711">MWDDIAAVAANIREADRRECMAQTLLKPEDAILFVMRSAVKAWCGLVDGEHACLFGVSRSSLMTLECGTPWLVGTPLIERYERAFLRRNKAYISEFKTIFPKLENWVDMRNEKAVRWLAWLGFKIHDAEPHGPLGRPFHRFTMGD</sequence>
<keyword evidence="2" id="KW-1185">Reference proteome</keyword>